<dbReference type="EMBL" id="CP061800">
    <property type="protein sequence ID" value="QTA88746.1"/>
    <property type="molecule type" value="Genomic_DNA"/>
</dbReference>
<evidence type="ECO:0000313" key="2">
    <source>
        <dbReference type="Proteomes" id="UP000663722"/>
    </source>
</evidence>
<organism evidence="1 2">
    <name type="scientific">Desulfonema magnum</name>
    <dbReference type="NCBI Taxonomy" id="45655"/>
    <lineage>
        <taxon>Bacteria</taxon>
        <taxon>Pseudomonadati</taxon>
        <taxon>Thermodesulfobacteriota</taxon>
        <taxon>Desulfobacteria</taxon>
        <taxon>Desulfobacterales</taxon>
        <taxon>Desulfococcaceae</taxon>
        <taxon>Desulfonema</taxon>
    </lineage>
</organism>
<proteinExistence type="predicted"/>
<protein>
    <submittedName>
        <fullName evidence="1">Uncharacterized protein</fullName>
    </submittedName>
</protein>
<dbReference type="KEGG" id="dmm:dnm_047930"/>
<evidence type="ECO:0000313" key="1">
    <source>
        <dbReference type="EMBL" id="QTA88746.1"/>
    </source>
</evidence>
<gene>
    <name evidence="1" type="ORF">dnm_047930</name>
</gene>
<name>A0A975BNJ2_9BACT</name>
<dbReference type="AlphaFoldDB" id="A0A975BNJ2"/>
<reference evidence="1" key="1">
    <citation type="journal article" date="2021" name="Microb. Physiol.">
        <title>Proteogenomic Insights into the Physiology of Marine, Sulfate-Reducing, Filamentous Desulfonema limicola and Desulfonema magnum.</title>
        <authorList>
            <person name="Schnaars V."/>
            <person name="Wohlbrand L."/>
            <person name="Scheve S."/>
            <person name="Hinrichs C."/>
            <person name="Reinhardt R."/>
            <person name="Rabus R."/>
        </authorList>
    </citation>
    <scope>NUCLEOTIDE SEQUENCE</scope>
    <source>
        <strain evidence="1">4be13</strain>
    </source>
</reference>
<sequence>MPKMDSCFRRNDRLFTRTGSENLNIECKTICEIVLHAEKSVTCFSAFMKDAL</sequence>
<dbReference type="Proteomes" id="UP000663722">
    <property type="component" value="Chromosome"/>
</dbReference>
<accession>A0A975BNJ2</accession>
<keyword evidence="2" id="KW-1185">Reference proteome</keyword>